<feature type="region of interest" description="Disordered" evidence="14">
    <location>
        <begin position="370"/>
        <end position="405"/>
    </location>
</feature>
<keyword evidence="4" id="KW-0325">Glycoprotein</keyword>
<keyword evidence="15" id="KW-0732">Signal</keyword>
<dbReference type="PANTHER" id="PTHR10587:SF135">
    <property type="entry name" value="CHITIN DEACETYLASE 3"/>
    <property type="match status" value="1"/>
</dbReference>
<evidence type="ECO:0000256" key="7">
    <source>
        <dbReference type="ARBA" id="ARBA00023277"/>
    </source>
</evidence>
<dbReference type="EMBL" id="KB469297">
    <property type="protein sequence ID" value="EPQ59256.1"/>
    <property type="molecule type" value="Genomic_DNA"/>
</dbReference>
<keyword evidence="17" id="KW-0378">Hydrolase</keyword>
<dbReference type="GO" id="GO:0005886">
    <property type="term" value="C:plasma membrane"/>
    <property type="evidence" value="ECO:0007669"/>
    <property type="project" value="UniProtKB-SubCell"/>
</dbReference>
<evidence type="ECO:0000259" key="16">
    <source>
        <dbReference type="PROSITE" id="PS51677"/>
    </source>
</evidence>
<evidence type="ECO:0000256" key="12">
    <source>
        <dbReference type="ARBA" id="ARBA00024056"/>
    </source>
</evidence>
<dbReference type="OrthoDB" id="407355at2759"/>
<comment type="cofactor">
    <cofactor evidence="1">
        <name>Co(2+)</name>
        <dbReference type="ChEBI" id="CHEBI:48828"/>
    </cofactor>
</comment>
<evidence type="ECO:0000256" key="13">
    <source>
        <dbReference type="ARBA" id="ARBA00048494"/>
    </source>
</evidence>
<keyword evidence="4" id="KW-0336">GPI-anchor</keyword>
<evidence type="ECO:0000256" key="11">
    <source>
        <dbReference type="ARBA" id="ARBA00023326"/>
    </source>
</evidence>
<sequence>MLGTAACVRALALSLALPSLVYAGLIPDLHDHAHAHPSRTIAHRAPGQDWYHPPHHPVHRLFRRDDNSTGDYPALGSPAWSAPYPTTTPDSSKLPQEWVDALNQAVQAGKIPNIPVSTQTNGGNPTYPNGYDPNGPTVCSATYKCRNPDDIWDAPEGMVGSGFDDGPTEFSPTLYTFLKNNSVKATHFMIGINILWNPAAFEQAYVDNGDDIAVHTYTHPYMTTLSNLDVLAQLGWTMQIIHNSTAGKVPRYWRPPYGDMDERVRAIALEVFGLTAIIWNQDTEDWSLTENGGTTMQAVAQNMQKWLTGAKTPGLIILEHELSAESVQAYMDAYPVMMQNGWQLKSVAEFGDDDAMRDGDLLDLFDTTSSAAPSSTSASSTSASATHSGTTSSSGPVATGGVGTSQQSSATLQWSSRSAWAASALVGAAGLFVHLA</sequence>
<feature type="chain" id="PRO_5004556377" description="chitin deacetylase" evidence="15">
    <location>
        <begin position="24"/>
        <end position="436"/>
    </location>
</feature>
<evidence type="ECO:0000256" key="4">
    <source>
        <dbReference type="ARBA" id="ARBA00022622"/>
    </source>
</evidence>
<name>S7QHI2_GLOTA</name>
<dbReference type="GeneID" id="19303485"/>
<evidence type="ECO:0000313" key="17">
    <source>
        <dbReference type="EMBL" id="EPQ59256.1"/>
    </source>
</evidence>
<evidence type="ECO:0000256" key="6">
    <source>
        <dbReference type="ARBA" id="ARBA00023136"/>
    </source>
</evidence>
<keyword evidence="8" id="KW-0170">Cobalt</keyword>
<reference evidence="17 18" key="1">
    <citation type="journal article" date="2012" name="Science">
        <title>The Paleozoic origin of enzymatic lignin decomposition reconstructed from 31 fungal genomes.</title>
        <authorList>
            <person name="Floudas D."/>
            <person name="Binder M."/>
            <person name="Riley R."/>
            <person name="Barry K."/>
            <person name="Blanchette R.A."/>
            <person name="Henrissat B."/>
            <person name="Martinez A.T."/>
            <person name="Otillar R."/>
            <person name="Spatafora J.W."/>
            <person name="Yadav J.S."/>
            <person name="Aerts A."/>
            <person name="Benoit I."/>
            <person name="Boyd A."/>
            <person name="Carlson A."/>
            <person name="Copeland A."/>
            <person name="Coutinho P.M."/>
            <person name="de Vries R.P."/>
            <person name="Ferreira P."/>
            <person name="Findley K."/>
            <person name="Foster B."/>
            <person name="Gaskell J."/>
            <person name="Glotzer D."/>
            <person name="Gorecki P."/>
            <person name="Heitman J."/>
            <person name="Hesse C."/>
            <person name="Hori C."/>
            <person name="Igarashi K."/>
            <person name="Jurgens J.A."/>
            <person name="Kallen N."/>
            <person name="Kersten P."/>
            <person name="Kohler A."/>
            <person name="Kuees U."/>
            <person name="Kumar T.K.A."/>
            <person name="Kuo A."/>
            <person name="LaButti K."/>
            <person name="Larrondo L.F."/>
            <person name="Lindquist E."/>
            <person name="Ling A."/>
            <person name="Lombard V."/>
            <person name="Lucas S."/>
            <person name="Lundell T."/>
            <person name="Martin R."/>
            <person name="McLaughlin D.J."/>
            <person name="Morgenstern I."/>
            <person name="Morin E."/>
            <person name="Murat C."/>
            <person name="Nagy L.G."/>
            <person name="Nolan M."/>
            <person name="Ohm R.A."/>
            <person name="Patyshakuliyeva A."/>
            <person name="Rokas A."/>
            <person name="Ruiz-Duenas F.J."/>
            <person name="Sabat G."/>
            <person name="Salamov A."/>
            <person name="Samejima M."/>
            <person name="Schmutz J."/>
            <person name="Slot J.C."/>
            <person name="St John F."/>
            <person name="Stenlid J."/>
            <person name="Sun H."/>
            <person name="Sun S."/>
            <person name="Syed K."/>
            <person name="Tsang A."/>
            <person name="Wiebenga A."/>
            <person name="Young D."/>
            <person name="Pisabarro A."/>
            <person name="Eastwood D.C."/>
            <person name="Martin F."/>
            <person name="Cullen D."/>
            <person name="Grigoriev I.V."/>
            <person name="Hibbett D.S."/>
        </authorList>
    </citation>
    <scope>NUCLEOTIDE SEQUENCE [LARGE SCALE GENOMIC DNA]</scope>
    <source>
        <strain evidence="17 18">ATCC 11539</strain>
    </source>
</reference>
<evidence type="ECO:0000256" key="1">
    <source>
        <dbReference type="ARBA" id="ARBA00001941"/>
    </source>
</evidence>
<keyword evidence="6" id="KW-0472">Membrane</keyword>
<dbReference type="InterPro" id="IPR002509">
    <property type="entry name" value="NODB_dom"/>
</dbReference>
<accession>S7QHI2</accession>
<dbReference type="KEGG" id="gtr:GLOTRDRAFT_136176"/>
<dbReference type="GO" id="GO:0006032">
    <property type="term" value="P:chitin catabolic process"/>
    <property type="evidence" value="ECO:0007669"/>
    <property type="project" value="UniProtKB-KW"/>
</dbReference>
<dbReference type="Gene3D" id="3.20.20.370">
    <property type="entry name" value="Glycoside hydrolase/deacetylase"/>
    <property type="match status" value="1"/>
</dbReference>
<dbReference type="SUPFAM" id="SSF88713">
    <property type="entry name" value="Glycoside hydrolase/deacetylase"/>
    <property type="match status" value="1"/>
</dbReference>
<evidence type="ECO:0000256" key="2">
    <source>
        <dbReference type="ARBA" id="ARBA00004609"/>
    </source>
</evidence>
<dbReference type="InterPro" id="IPR011330">
    <property type="entry name" value="Glyco_hydro/deAcase_b/a-brl"/>
</dbReference>
<keyword evidence="11" id="KW-0624">Polysaccharide degradation</keyword>
<feature type="region of interest" description="Disordered" evidence="14">
    <location>
        <begin position="64"/>
        <end position="92"/>
    </location>
</feature>
<keyword evidence="10" id="KW-0961">Cell wall biogenesis/degradation</keyword>
<organism evidence="17 18">
    <name type="scientific">Gloeophyllum trabeum (strain ATCC 11539 / FP-39264 / Madison 617)</name>
    <name type="common">Brown rot fungus</name>
    <dbReference type="NCBI Taxonomy" id="670483"/>
    <lineage>
        <taxon>Eukaryota</taxon>
        <taxon>Fungi</taxon>
        <taxon>Dikarya</taxon>
        <taxon>Basidiomycota</taxon>
        <taxon>Agaricomycotina</taxon>
        <taxon>Agaricomycetes</taxon>
        <taxon>Gloeophyllales</taxon>
        <taxon>Gloeophyllaceae</taxon>
        <taxon>Gloeophyllum</taxon>
    </lineage>
</organism>
<dbReference type="PROSITE" id="PS51677">
    <property type="entry name" value="NODB"/>
    <property type="match status" value="1"/>
</dbReference>
<dbReference type="AlphaFoldDB" id="S7QHI2"/>
<dbReference type="STRING" id="670483.S7QHI2"/>
<dbReference type="HOGENOM" id="CLU_042090_2_0_1"/>
<protein>
    <recommendedName>
        <fullName evidence="12">chitin deacetylase</fullName>
        <ecNumber evidence="12">3.5.1.41</ecNumber>
    </recommendedName>
</protein>
<gene>
    <name evidence="17" type="ORF">GLOTRDRAFT_136176</name>
</gene>
<dbReference type="eggNOG" id="ENOG502QZU8">
    <property type="taxonomic scope" value="Eukaryota"/>
</dbReference>
<dbReference type="GO" id="GO:0000272">
    <property type="term" value="P:polysaccharide catabolic process"/>
    <property type="evidence" value="ECO:0007669"/>
    <property type="project" value="UniProtKB-KW"/>
</dbReference>
<keyword evidence="9" id="KW-0449">Lipoprotein</keyword>
<dbReference type="GO" id="GO:0098552">
    <property type="term" value="C:side of membrane"/>
    <property type="evidence" value="ECO:0007669"/>
    <property type="project" value="UniProtKB-KW"/>
</dbReference>
<dbReference type="Pfam" id="PF01522">
    <property type="entry name" value="Polysacc_deac_1"/>
    <property type="match status" value="1"/>
</dbReference>
<evidence type="ECO:0000256" key="15">
    <source>
        <dbReference type="SAM" id="SignalP"/>
    </source>
</evidence>
<keyword evidence="5" id="KW-0146">Chitin degradation</keyword>
<feature type="domain" description="NodB homology" evidence="16">
    <location>
        <begin position="157"/>
        <end position="345"/>
    </location>
</feature>
<dbReference type="PANTHER" id="PTHR10587">
    <property type="entry name" value="GLYCOSYL TRANSFERASE-RELATED"/>
    <property type="match status" value="1"/>
</dbReference>
<proteinExistence type="predicted"/>
<dbReference type="OMA" id="GDIWDAP"/>
<keyword evidence="3" id="KW-1003">Cell membrane</keyword>
<evidence type="ECO:0000256" key="10">
    <source>
        <dbReference type="ARBA" id="ARBA00023316"/>
    </source>
</evidence>
<dbReference type="RefSeq" id="XP_007862294.1">
    <property type="nucleotide sequence ID" value="XM_007864103.1"/>
</dbReference>
<evidence type="ECO:0000256" key="14">
    <source>
        <dbReference type="SAM" id="MobiDB-lite"/>
    </source>
</evidence>
<keyword evidence="18" id="KW-1185">Reference proteome</keyword>
<evidence type="ECO:0000256" key="5">
    <source>
        <dbReference type="ARBA" id="ARBA00023024"/>
    </source>
</evidence>
<comment type="catalytic activity">
    <reaction evidence="13">
        <text>[(1-&gt;4)-N-acetyl-beta-D-glucosaminyl](n) + n H2O = chitosan + n acetate</text>
        <dbReference type="Rhea" id="RHEA:10464"/>
        <dbReference type="Rhea" id="RHEA-COMP:9593"/>
        <dbReference type="Rhea" id="RHEA-COMP:9597"/>
        <dbReference type="ChEBI" id="CHEBI:15377"/>
        <dbReference type="ChEBI" id="CHEBI:17029"/>
        <dbReference type="ChEBI" id="CHEBI:30089"/>
        <dbReference type="ChEBI" id="CHEBI:57704"/>
        <dbReference type="EC" id="3.5.1.41"/>
    </reaction>
    <physiologicalReaction direction="left-to-right" evidence="13">
        <dbReference type="Rhea" id="RHEA:10465"/>
    </physiologicalReaction>
</comment>
<dbReference type="EC" id="3.5.1.41" evidence="12"/>
<evidence type="ECO:0000256" key="8">
    <source>
        <dbReference type="ARBA" id="ARBA00023285"/>
    </source>
</evidence>
<evidence type="ECO:0000313" key="18">
    <source>
        <dbReference type="Proteomes" id="UP000030669"/>
    </source>
</evidence>
<dbReference type="GO" id="GO:0071555">
    <property type="term" value="P:cell wall organization"/>
    <property type="evidence" value="ECO:0007669"/>
    <property type="project" value="UniProtKB-KW"/>
</dbReference>
<feature type="compositionally biased region" description="Low complexity" evidence="14">
    <location>
        <begin position="370"/>
        <end position="394"/>
    </location>
</feature>
<evidence type="ECO:0000256" key="9">
    <source>
        <dbReference type="ARBA" id="ARBA00023288"/>
    </source>
</evidence>
<keyword evidence="7" id="KW-0119">Carbohydrate metabolism</keyword>
<feature type="signal peptide" evidence="15">
    <location>
        <begin position="1"/>
        <end position="23"/>
    </location>
</feature>
<dbReference type="InterPro" id="IPR050248">
    <property type="entry name" value="Polysacc_deacetylase_ArnD"/>
</dbReference>
<evidence type="ECO:0000256" key="3">
    <source>
        <dbReference type="ARBA" id="ARBA00022475"/>
    </source>
</evidence>
<dbReference type="Proteomes" id="UP000030669">
    <property type="component" value="Unassembled WGS sequence"/>
</dbReference>
<dbReference type="GO" id="GO:0004099">
    <property type="term" value="F:chitin deacetylase activity"/>
    <property type="evidence" value="ECO:0007669"/>
    <property type="project" value="UniProtKB-EC"/>
</dbReference>
<dbReference type="GO" id="GO:0009272">
    <property type="term" value="P:fungal-type cell wall biogenesis"/>
    <property type="evidence" value="ECO:0007669"/>
    <property type="project" value="UniProtKB-ARBA"/>
</dbReference>
<comment type="subcellular location">
    <subcellularLocation>
        <location evidence="2">Cell membrane</location>
        <topology evidence="2">Lipid-anchor</topology>
        <topology evidence="2">GPI-anchor</topology>
    </subcellularLocation>
</comment>